<evidence type="ECO:0000256" key="10">
    <source>
        <dbReference type="SAM" id="MobiDB-lite"/>
    </source>
</evidence>
<keyword evidence="3" id="KW-0813">Transport</keyword>
<dbReference type="Gene3D" id="3.30.1150.10">
    <property type="match status" value="1"/>
</dbReference>
<evidence type="ECO:0000313" key="13">
    <source>
        <dbReference type="Proteomes" id="UP001239462"/>
    </source>
</evidence>
<proteinExistence type="inferred from homology"/>
<dbReference type="InterPro" id="IPR006260">
    <property type="entry name" value="TonB/TolA_C"/>
</dbReference>
<evidence type="ECO:0000256" key="3">
    <source>
        <dbReference type="ARBA" id="ARBA00022448"/>
    </source>
</evidence>
<feature type="compositionally biased region" description="Basic and acidic residues" evidence="10">
    <location>
        <begin position="92"/>
        <end position="104"/>
    </location>
</feature>
<dbReference type="InterPro" id="IPR037682">
    <property type="entry name" value="TonB_C"/>
</dbReference>
<evidence type="ECO:0000259" key="11">
    <source>
        <dbReference type="PROSITE" id="PS52015"/>
    </source>
</evidence>
<sequence length="254" mass="27883">MNAPQKSLGISLSLHLLVVSFLYAFPDSATRRFSSSGRVQVISIEASQSQPVEETSTEVPVEVLPTESPSPVTESTEPIERQLNEPTFAPQDRNDRAKRPDGRIRSPQKQFAPLDVSRKVVPAASPPLPPMTKPRQVARRPPVRKPAVSIPKATPIIVDQVVGVKQDKKADLSDNAPPPYPTEAIRGGLEGVVLLRLTISREGKVTNVQVLQSSGYSILDNAATKAVKQWRGRPATRWGRPVESSEVLPIRFRR</sequence>
<evidence type="ECO:0000256" key="6">
    <source>
        <dbReference type="ARBA" id="ARBA00022692"/>
    </source>
</evidence>
<dbReference type="InterPro" id="IPR051045">
    <property type="entry name" value="TonB-dependent_transducer"/>
</dbReference>
<dbReference type="PANTHER" id="PTHR33446:SF2">
    <property type="entry name" value="PROTEIN TONB"/>
    <property type="match status" value="1"/>
</dbReference>
<dbReference type="Pfam" id="PF03544">
    <property type="entry name" value="TonB_C"/>
    <property type="match status" value="1"/>
</dbReference>
<evidence type="ECO:0000256" key="4">
    <source>
        <dbReference type="ARBA" id="ARBA00022475"/>
    </source>
</evidence>
<dbReference type="RefSeq" id="WP_289165536.1">
    <property type="nucleotide sequence ID" value="NZ_JASZZN010000017.1"/>
</dbReference>
<feature type="domain" description="TonB C-terminal" evidence="11">
    <location>
        <begin position="165"/>
        <end position="254"/>
    </location>
</feature>
<evidence type="ECO:0000256" key="7">
    <source>
        <dbReference type="ARBA" id="ARBA00022927"/>
    </source>
</evidence>
<name>A0ABT7PN47_9BACT</name>
<dbReference type="EMBL" id="JASZZN010000017">
    <property type="protein sequence ID" value="MDM4017937.1"/>
    <property type="molecule type" value="Genomic_DNA"/>
</dbReference>
<evidence type="ECO:0000256" key="5">
    <source>
        <dbReference type="ARBA" id="ARBA00022519"/>
    </source>
</evidence>
<gene>
    <name evidence="12" type="ORF">QTN89_20995</name>
</gene>
<keyword evidence="4" id="KW-1003">Cell membrane</keyword>
<dbReference type="SUPFAM" id="SSF74653">
    <property type="entry name" value="TolA/TonB C-terminal domain"/>
    <property type="match status" value="1"/>
</dbReference>
<evidence type="ECO:0000313" key="12">
    <source>
        <dbReference type="EMBL" id="MDM4017937.1"/>
    </source>
</evidence>
<keyword evidence="8" id="KW-1133">Transmembrane helix</keyword>
<dbReference type="PANTHER" id="PTHR33446">
    <property type="entry name" value="PROTEIN TONB-RELATED"/>
    <property type="match status" value="1"/>
</dbReference>
<evidence type="ECO:0000256" key="2">
    <source>
        <dbReference type="ARBA" id="ARBA00006555"/>
    </source>
</evidence>
<reference evidence="12 13" key="1">
    <citation type="submission" date="2023-06" db="EMBL/GenBank/DDBJ databases">
        <title>Roseiconus lacunae JC819 isolated from Gulf of Mannar region, Tamil Nadu.</title>
        <authorList>
            <person name="Pk S."/>
            <person name="Ch S."/>
            <person name="Ch V.R."/>
        </authorList>
    </citation>
    <scope>NUCLEOTIDE SEQUENCE [LARGE SCALE GENOMIC DNA]</scope>
    <source>
        <strain evidence="12 13">JC819</strain>
    </source>
</reference>
<organism evidence="12 13">
    <name type="scientific">Roseiconus lacunae</name>
    <dbReference type="NCBI Taxonomy" id="2605694"/>
    <lineage>
        <taxon>Bacteria</taxon>
        <taxon>Pseudomonadati</taxon>
        <taxon>Planctomycetota</taxon>
        <taxon>Planctomycetia</taxon>
        <taxon>Pirellulales</taxon>
        <taxon>Pirellulaceae</taxon>
        <taxon>Roseiconus</taxon>
    </lineage>
</organism>
<dbReference type="PROSITE" id="PS52015">
    <property type="entry name" value="TONB_CTD"/>
    <property type="match status" value="1"/>
</dbReference>
<feature type="region of interest" description="Disordered" evidence="10">
    <location>
        <begin position="47"/>
        <end position="146"/>
    </location>
</feature>
<keyword evidence="5" id="KW-0997">Cell inner membrane</keyword>
<dbReference type="Proteomes" id="UP001239462">
    <property type="component" value="Unassembled WGS sequence"/>
</dbReference>
<comment type="similarity">
    <text evidence="2">Belongs to the TonB family.</text>
</comment>
<protein>
    <submittedName>
        <fullName evidence="12">Energy transducer TonB</fullName>
    </submittedName>
</protein>
<keyword evidence="13" id="KW-1185">Reference proteome</keyword>
<keyword evidence="9" id="KW-0472">Membrane</keyword>
<evidence type="ECO:0000256" key="8">
    <source>
        <dbReference type="ARBA" id="ARBA00022989"/>
    </source>
</evidence>
<comment type="subcellular location">
    <subcellularLocation>
        <location evidence="1">Cell inner membrane</location>
        <topology evidence="1">Single-pass membrane protein</topology>
        <orientation evidence="1">Periplasmic side</orientation>
    </subcellularLocation>
</comment>
<evidence type="ECO:0000256" key="9">
    <source>
        <dbReference type="ARBA" id="ARBA00023136"/>
    </source>
</evidence>
<keyword evidence="6" id="KW-0812">Transmembrane</keyword>
<accession>A0ABT7PN47</accession>
<comment type="caution">
    <text evidence="12">The sequence shown here is derived from an EMBL/GenBank/DDBJ whole genome shotgun (WGS) entry which is preliminary data.</text>
</comment>
<evidence type="ECO:0000256" key="1">
    <source>
        <dbReference type="ARBA" id="ARBA00004383"/>
    </source>
</evidence>
<keyword evidence="7" id="KW-0653">Protein transport</keyword>
<feature type="compositionally biased region" description="Low complexity" evidence="10">
    <location>
        <begin position="51"/>
        <end position="72"/>
    </location>
</feature>
<dbReference type="NCBIfam" id="TIGR01352">
    <property type="entry name" value="tonB_Cterm"/>
    <property type="match status" value="1"/>
</dbReference>